<evidence type="ECO:0000313" key="2">
    <source>
        <dbReference type="Proteomes" id="UP000355283"/>
    </source>
</evidence>
<accession>A0A4D9D1E6</accession>
<dbReference type="AlphaFoldDB" id="A0A4D9D1E6"/>
<dbReference type="EMBL" id="SDOX01000020">
    <property type="protein sequence ID" value="TFJ84187.1"/>
    <property type="molecule type" value="Genomic_DNA"/>
</dbReference>
<protein>
    <submittedName>
        <fullName evidence="1">Uncharacterized protein</fullName>
    </submittedName>
</protein>
<proteinExistence type="predicted"/>
<keyword evidence="2" id="KW-1185">Reference proteome</keyword>
<dbReference type="InterPro" id="IPR036081">
    <property type="entry name" value="Translin_sf"/>
</dbReference>
<dbReference type="SUPFAM" id="SSF74784">
    <property type="entry name" value="Translin"/>
    <property type="match status" value="1"/>
</dbReference>
<sequence length="165" mass="17998">MQTGNAADFADMREVLEGQEIKLQALNPLIRKLRTELAYAIHELHEGATEVSASLVDEAVVKVRRGKEGGRKELDTILEIVGDNEALRDGWVSEVVELLVRARALQFFLGTGRLLPPSDPSLTGGRGGGRTREEEYLGGAMGLAQELSRYAIRRASTLDAEAVAR</sequence>
<dbReference type="Proteomes" id="UP000355283">
    <property type="component" value="Unassembled WGS sequence"/>
</dbReference>
<name>A0A4D9D1E6_9STRA</name>
<comment type="caution">
    <text evidence="1">The sequence shown here is derived from an EMBL/GenBank/DDBJ whole genome shotgun (WGS) entry which is preliminary data.</text>
</comment>
<evidence type="ECO:0000313" key="1">
    <source>
        <dbReference type="EMBL" id="TFJ84187.1"/>
    </source>
</evidence>
<dbReference type="GO" id="GO:0043565">
    <property type="term" value="F:sequence-specific DNA binding"/>
    <property type="evidence" value="ECO:0007669"/>
    <property type="project" value="InterPro"/>
</dbReference>
<organism evidence="1 2">
    <name type="scientific">Nannochloropsis salina CCMP1776</name>
    <dbReference type="NCBI Taxonomy" id="1027361"/>
    <lineage>
        <taxon>Eukaryota</taxon>
        <taxon>Sar</taxon>
        <taxon>Stramenopiles</taxon>
        <taxon>Ochrophyta</taxon>
        <taxon>Eustigmatophyceae</taxon>
        <taxon>Eustigmatales</taxon>
        <taxon>Monodopsidaceae</taxon>
        <taxon>Microchloropsis</taxon>
        <taxon>Microchloropsis salina</taxon>
    </lineage>
</organism>
<gene>
    <name evidence="1" type="ORF">NSK_004659</name>
</gene>
<reference evidence="1 2" key="1">
    <citation type="submission" date="2019-01" db="EMBL/GenBank/DDBJ databases">
        <title>Nuclear Genome Assembly of the Microalgal Biofuel strain Nannochloropsis salina CCMP1776.</title>
        <authorList>
            <person name="Hovde B."/>
        </authorList>
    </citation>
    <scope>NUCLEOTIDE SEQUENCE [LARGE SCALE GENOMIC DNA]</scope>
    <source>
        <strain evidence="1 2">CCMP1776</strain>
    </source>
</reference>